<sequence>MSEARTLEVVFPEHTNPLGAAFGGFVLGLMDKVGSYAAARHAENPVVTVAVGRVEFKVPIRSGDLLEIVARVTRVGRTSITVAVDVYKERFGGGERTRTLATTGELVYVAVDENGRPTPVPPLEKQA</sequence>
<dbReference type="AlphaFoldDB" id="F2NMX6"/>
<proteinExistence type="inferred from homology"/>
<keyword evidence="2 3" id="KW-0378">Hydrolase</keyword>
<dbReference type="KEGG" id="mhd:Marky_1986"/>
<organism evidence="5 6">
    <name type="scientific">Marinithermus hydrothermalis (strain DSM 14884 / JCM 11576 / T1)</name>
    <dbReference type="NCBI Taxonomy" id="869210"/>
    <lineage>
        <taxon>Bacteria</taxon>
        <taxon>Thermotogati</taxon>
        <taxon>Deinococcota</taxon>
        <taxon>Deinococci</taxon>
        <taxon>Thermales</taxon>
        <taxon>Thermaceae</taxon>
        <taxon>Marinithermus</taxon>
    </lineage>
</organism>
<comment type="similarity">
    <text evidence="1">Belongs to the acyl coenzyme A hydrolase family.</text>
</comment>
<accession>F2NMX6</accession>
<evidence type="ECO:0000256" key="3">
    <source>
        <dbReference type="PROSITE-ProRule" id="PRU01106"/>
    </source>
</evidence>
<dbReference type="eggNOG" id="COG1607">
    <property type="taxonomic scope" value="Bacteria"/>
</dbReference>
<evidence type="ECO:0000256" key="1">
    <source>
        <dbReference type="ARBA" id="ARBA00010458"/>
    </source>
</evidence>
<dbReference type="GO" id="GO:0005829">
    <property type="term" value="C:cytosol"/>
    <property type="evidence" value="ECO:0007669"/>
    <property type="project" value="TreeGrafter"/>
</dbReference>
<gene>
    <name evidence="5" type="ordered locus">Marky_1986</name>
</gene>
<dbReference type="OrthoDB" id="9791628at2"/>
<evidence type="ECO:0000313" key="5">
    <source>
        <dbReference type="EMBL" id="AEB12715.1"/>
    </source>
</evidence>
<dbReference type="Pfam" id="PF03061">
    <property type="entry name" value="4HBT"/>
    <property type="match status" value="1"/>
</dbReference>
<dbReference type="SUPFAM" id="SSF54637">
    <property type="entry name" value="Thioesterase/thiol ester dehydrase-isomerase"/>
    <property type="match status" value="1"/>
</dbReference>
<dbReference type="GO" id="GO:0009062">
    <property type="term" value="P:fatty acid catabolic process"/>
    <property type="evidence" value="ECO:0007669"/>
    <property type="project" value="TreeGrafter"/>
</dbReference>
<evidence type="ECO:0000256" key="2">
    <source>
        <dbReference type="ARBA" id="ARBA00022801"/>
    </source>
</evidence>
<dbReference type="InterPro" id="IPR033120">
    <property type="entry name" value="HOTDOG_ACOT"/>
</dbReference>
<dbReference type="Gene3D" id="3.10.129.10">
    <property type="entry name" value="Hotdog Thioesterase"/>
    <property type="match status" value="1"/>
</dbReference>
<dbReference type="GO" id="GO:0006637">
    <property type="term" value="P:acyl-CoA metabolic process"/>
    <property type="evidence" value="ECO:0007669"/>
    <property type="project" value="TreeGrafter"/>
</dbReference>
<dbReference type="RefSeq" id="WP_013704760.1">
    <property type="nucleotide sequence ID" value="NC_015387.1"/>
</dbReference>
<evidence type="ECO:0000259" key="4">
    <source>
        <dbReference type="PROSITE" id="PS51770"/>
    </source>
</evidence>
<name>F2NMX6_MARHT</name>
<dbReference type="GO" id="GO:0052816">
    <property type="term" value="F:long-chain fatty acyl-CoA hydrolase activity"/>
    <property type="evidence" value="ECO:0007669"/>
    <property type="project" value="TreeGrafter"/>
</dbReference>
<dbReference type="CDD" id="cd03442">
    <property type="entry name" value="BFIT_BACH"/>
    <property type="match status" value="1"/>
</dbReference>
<dbReference type="STRING" id="869210.Marky_1986"/>
<reference evidence="5 6" key="1">
    <citation type="journal article" date="2012" name="Stand. Genomic Sci.">
        <title>Complete genome sequence of the aerobic, heterotroph Marinithermus hydrothermalis type strain (T1(T)) from a deep-sea hydrothermal vent chimney.</title>
        <authorList>
            <person name="Copeland A."/>
            <person name="Gu W."/>
            <person name="Yasawong M."/>
            <person name="Lapidus A."/>
            <person name="Lucas S."/>
            <person name="Deshpande S."/>
            <person name="Pagani I."/>
            <person name="Tapia R."/>
            <person name="Cheng J.F."/>
            <person name="Goodwin L.A."/>
            <person name="Pitluck S."/>
            <person name="Liolios K."/>
            <person name="Ivanova N."/>
            <person name="Mavromatis K."/>
            <person name="Mikhailova N."/>
            <person name="Pati A."/>
            <person name="Chen A."/>
            <person name="Palaniappan K."/>
            <person name="Land M."/>
            <person name="Pan C."/>
            <person name="Brambilla E.M."/>
            <person name="Rohde M."/>
            <person name="Tindall B.J."/>
            <person name="Sikorski J."/>
            <person name="Goker M."/>
            <person name="Detter J.C."/>
            <person name="Bristow J."/>
            <person name="Eisen J.A."/>
            <person name="Markowitz V."/>
            <person name="Hugenholtz P."/>
            <person name="Kyrpides N.C."/>
            <person name="Klenk H.P."/>
            <person name="Woyke T."/>
        </authorList>
    </citation>
    <scope>NUCLEOTIDE SEQUENCE [LARGE SCALE GENOMIC DNA]</scope>
    <source>
        <strain evidence="6">DSM 14884 / JCM 11576 / T1</strain>
    </source>
</reference>
<dbReference type="PROSITE" id="PS51770">
    <property type="entry name" value="HOTDOG_ACOT"/>
    <property type="match status" value="1"/>
</dbReference>
<protein>
    <submittedName>
        <fullName evidence="5">Thioesterase superfamily protein</fullName>
    </submittedName>
</protein>
<evidence type="ECO:0000313" key="6">
    <source>
        <dbReference type="Proteomes" id="UP000007030"/>
    </source>
</evidence>
<dbReference type="HOGENOM" id="CLU_050164_2_1_0"/>
<dbReference type="InterPro" id="IPR029069">
    <property type="entry name" value="HotDog_dom_sf"/>
</dbReference>
<dbReference type="InterPro" id="IPR040170">
    <property type="entry name" value="Cytosol_ACT"/>
</dbReference>
<dbReference type="EMBL" id="CP002630">
    <property type="protein sequence ID" value="AEB12715.1"/>
    <property type="molecule type" value="Genomic_DNA"/>
</dbReference>
<feature type="domain" description="HotDog ACOT-type" evidence="4">
    <location>
        <begin position="1"/>
        <end position="114"/>
    </location>
</feature>
<dbReference type="PANTHER" id="PTHR11049:SF24">
    <property type="entry name" value="CYTOSOLIC ACYL COENZYME A THIOESTER HYDROLASE"/>
    <property type="match status" value="1"/>
</dbReference>
<dbReference type="PANTHER" id="PTHR11049">
    <property type="entry name" value="ACYL COENZYME A THIOESTER HYDROLASE"/>
    <property type="match status" value="1"/>
</dbReference>
<dbReference type="InterPro" id="IPR006683">
    <property type="entry name" value="Thioestr_dom"/>
</dbReference>
<keyword evidence="6" id="KW-1185">Reference proteome</keyword>
<dbReference type="Proteomes" id="UP000007030">
    <property type="component" value="Chromosome"/>
</dbReference>